<dbReference type="InterPro" id="IPR036900">
    <property type="entry name" value="A-D-PHexomutase_C_sf"/>
</dbReference>
<reference evidence="2" key="1">
    <citation type="submission" date="2020-05" db="EMBL/GenBank/DDBJ databases">
        <authorList>
            <person name="Chiriac C."/>
            <person name="Salcher M."/>
            <person name="Ghai R."/>
            <person name="Kavagutti S V."/>
        </authorList>
    </citation>
    <scope>NUCLEOTIDE SEQUENCE</scope>
</reference>
<dbReference type="Gene3D" id="3.30.310.50">
    <property type="entry name" value="Alpha-D-phosphohexomutase, C-terminal domain"/>
    <property type="match status" value="1"/>
</dbReference>
<evidence type="ECO:0000313" key="2">
    <source>
        <dbReference type="EMBL" id="CAB4800085.1"/>
    </source>
</evidence>
<gene>
    <name evidence="2" type="ORF">UFOPK2975_01206</name>
</gene>
<proteinExistence type="predicted"/>
<feature type="domain" description="Alpha-D-phosphohexomutase C-terminal" evidence="1">
    <location>
        <begin position="2"/>
        <end position="33"/>
    </location>
</feature>
<sequence>MLLRASGTEPLVRVMVEAQFEETANSVAQRLAASVIKRLGGSR</sequence>
<dbReference type="AlphaFoldDB" id="A0A6J6XV35"/>
<dbReference type="InterPro" id="IPR005843">
    <property type="entry name" value="A-D-PHexomutase_C"/>
</dbReference>
<organism evidence="2">
    <name type="scientific">freshwater metagenome</name>
    <dbReference type="NCBI Taxonomy" id="449393"/>
    <lineage>
        <taxon>unclassified sequences</taxon>
        <taxon>metagenomes</taxon>
        <taxon>ecological metagenomes</taxon>
    </lineage>
</organism>
<dbReference type="GO" id="GO:0016868">
    <property type="term" value="F:intramolecular phosphotransferase activity"/>
    <property type="evidence" value="ECO:0007669"/>
    <property type="project" value="InterPro"/>
</dbReference>
<evidence type="ECO:0000259" key="1">
    <source>
        <dbReference type="Pfam" id="PF00408"/>
    </source>
</evidence>
<dbReference type="Pfam" id="PF00408">
    <property type="entry name" value="PGM_PMM_IV"/>
    <property type="match status" value="1"/>
</dbReference>
<accession>A0A6J6XV35</accession>
<dbReference type="EMBL" id="CAFAAG010000117">
    <property type="protein sequence ID" value="CAB4800085.1"/>
    <property type="molecule type" value="Genomic_DNA"/>
</dbReference>
<name>A0A6J6XV35_9ZZZZ</name>
<dbReference type="SUPFAM" id="SSF55957">
    <property type="entry name" value="Phosphoglucomutase, C-terminal domain"/>
    <property type="match status" value="1"/>
</dbReference>
<protein>
    <submittedName>
        <fullName evidence="2">Unannotated protein</fullName>
    </submittedName>
</protein>